<sequence>MSVTTLLNICDILRNNIGVVSSSSLGHISDLASASPIKIPSDGLSTISSEDPVHSIMPSSTWEFGEKEARNLKGETLGGFDVLSIQEYEDLQVEPADVDSLDKRLRKRFVNWTRVNSNDNVLSFLSLFVTMIAQFSFSLSSHYMAGTGP</sequence>
<keyword evidence="1" id="KW-0472">Membrane</keyword>
<dbReference type="Proteomes" id="UP000683000">
    <property type="component" value="Unassembled WGS sequence"/>
</dbReference>
<keyword evidence="1" id="KW-1133">Transmembrane helix</keyword>
<dbReference type="AlphaFoldDB" id="A0A8I3A5H0"/>
<proteinExistence type="predicted"/>
<accession>A0A8I3A5H0</accession>
<gene>
    <name evidence="2" type="ORF">JVT61DRAFT_10734</name>
</gene>
<dbReference type="OrthoDB" id="2691149at2759"/>
<evidence type="ECO:0000256" key="1">
    <source>
        <dbReference type="SAM" id="Phobius"/>
    </source>
</evidence>
<evidence type="ECO:0000313" key="3">
    <source>
        <dbReference type="Proteomes" id="UP000683000"/>
    </source>
</evidence>
<name>A0A8I3A5H0_9AGAM</name>
<feature type="transmembrane region" description="Helical" evidence="1">
    <location>
        <begin position="121"/>
        <end position="145"/>
    </location>
</feature>
<keyword evidence="3" id="KW-1185">Reference proteome</keyword>
<organism evidence="2 3">
    <name type="scientific">Boletus reticuloceps</name>
    <dbReference type="NCBI Taxonomy" id="495285"/>
    <lineage>
        <taxon>Eukaryota</taxon>
        <taxon>Fungi</taxon>
        <taxon>Dikarya</taxon>
        <taxon>Basidiomycota</taxon>
        <taxon>Agaricomycotina</taxon>
        <taxon>Agaricomycetes</taxon>
        <taxon>Agaricomycetidae</taxon>
        <taxon>Boletales</taxon>
        <taxon>Boletineae</taxon>
        <taxon>Boletaceae</taxon>
        <taxon>Boletoideae</taxon>
        <taxon>Boletus</taxon>
    </lineage>
</organism>
<evidence type="ECO:0000313" key="2">
    <source>
        <dbReference type="EMBL" id="KAG6371013.1"/>
    </source>
</evidence>
<protein>
    <submittedName>
        <fullName evidence="2">Uncharacterized protein</fullName>
    </submittedName>
</protein>
<reference evidence="2" key="1">
    <citation type="submission" date="2021-03" db="EMBL/GenBank/DDBJ databases">
        <title>Evolutionary innovations through gain and loss of genes in the ectomycorrhizal Boletales.</title>
        <authorList>
            <person name="Wu G."/>
            <person name="Miyauchi S."/>
            <person name="Morin E."/>
            <person name="Yang Z.-L."/>
            <person name="Xu J."/>
            <person name="Martin F.M."/>
        </authorList>
    </citation>
    <scope>NUCLEOTIDE SEQUENCE</scope>
    <source>
        <strain evidence="2">BR01</strain>
    </source>
</reference>
<comment type="caution">
    <text evidence="2">The sequence shown here is derived from an EMBL/GenBank/DDBJ whole genome shotgun (WGS) entry which is preliminary data.</text>
</comment>
<keyword evidence="1" id="KW-0812">Transmembrane</keyword>
<dbReference type="EMBL" id="JAGFBS010000041">
    <property type="protein sequence ID" value="KAG6371013.1"/>
    <property type="molecule type" value="Genomic_DNA"/>
</dbReference>